<accession>A0AAU7CU79</accession>
<feature type="domain" description="Tyr recombinase" evidence="7">
    <location>
        <begin position="173"/>
        <end position="363"/>
    </location>
</feature>
<evidence type="ECO:0000259" key="7">
    <source>
        <dbReference type="PROSITE" id="PS51898"/>
    </source>
</evidence>
<keyword evidence="2" id="KW-0229">DNA integration</keyword>
<evidence type="ECO:0000256" key="3">
    <source>
        <dbReference type="ARBA" id="ARBA00023125"/>
    </source>
</evidence>
<dbReference type="EMBL" id="CP121194">
    <property type="protein sequence ID" value="XBH08751.1"/>
    <property type="molecule type" value="Genomic_DNA"/>
</dbReference>
<dbReference type="Gene3D" id="1.10.443.10">
    <property type="entry name" value="Intergrase catalytic core"/>
    <property type="match status" value="1"/>
</dbReference>
<dbReference type="InterPro" id="IPR044068">
    <property type="entry name" value="CB"/>
</dbReference>
<dbReference type="PROSITE" id="PS51898">
    <property type="entry name" value="TYR_RECOMBINASE"/>
    <property type="match status" value="1"/>
</dbReference>
<evidence type="ECO:0000256" key="6">
    <source>
        <dbReference type="SAM" id="MobiDB-lite"/>
    </source>
</evidence>
<dbReference type="RefSeq" id="WP_348266261.1">
    <property type="nucleotide sequence ID" value="NZ_CP121194.1"/>
</dbReference>
<comment type="similarity">
    <text evidence="1">Belongs to the 'phage' integrase family.</text>
</comment>
<dbReference type="InterPro" id="IPR013762">
    <property type="entry name" value="Integrase-like_cat_sf"/>
</dbReference>
<dbReference type="SUPFAM" id="SSF56349">
    <property type="entry name" value="DNA breaking-rejoining enzymes"/>
    <property type="match status" value="1"/>
</dbReference>
<dbReference type="GO" id="GO:0015074">
    <property type="term" value="P:DNA integration"/>
    <property type="evidence" value="ECO:0007669"/>
    <property type="project" value="UniProtKB-KW"/>
</dbReference>
<name>A0AAU7CU79_9BACT</name>
<dbReference type="InterPro" id="IPR002104">
    <property type="entry name" value="Integrase_catalytic"/>
</dbReference>
<protein>
    <submittedName>
        <fullName evidence="9">Site-specific integrase</fullName>
    </submittedName>
</protein>
<dbReference type="GO" id="GO:0003677">
    <property type="term" value="F:DNA binding"/>
    <property type="evidence" value="ECO:0007669"/>
    <property type="project" value="UniProtKB-UniRule"/>
</dbReference>
<dbReference type="CDD" id="cd01189">
    <property type="entry name" value="INT_ICEBs1_C_like"/>
    <property type="match status" value="1"/>
</dbReference>
<evidence type="ECO:0000256" key="1">
    <source>
        <dbReference type="ARBA" id="ARBA00008857"/>
    </source>
</evidence>
<dbReference type="InterPro" id="IPR011010">
    <property type="entry name" value="DNA_brk_join_enz"/>
</dbReference>
<dbReference type="GO" id="GO:0006310">
    <property type="term" value="P:DNA recombination"/>
    <property type="evidence" value="ECO:0007669"/>
    <property type="project" value="UniProtKB-KW"/>
</dbReference>
<dbReference type="InterPro" id="IPR010998">
    <property type="entry name" value="Integrase_recombinase_N"/>
</dbReference>
<evidence type="ECO:0000256" key="4">
    <source>
        <dbReference type="ARBA" id="ARBA00023172"/>
    </source>
</evidence>
<reference evidence="9" key="1">
    <citation type="submission" date="2023-03" db="EMBL/GenBank/DDBJ databases">
        <title>Edaphobacter sp.</title>
        <authorList>
            <person name="Huber K.J."/>
            <person name="Papendorf J."/>
            <person name="Pilke C."/>
            <person name="Bunk B."/>
            <person name="Sproeer C."/>
            <person name="Pester M."/>
        </authorList>
    </citation>
    <scope>NUCLEOTIDE SEQUENCE</scope>
    <source>
        <strain evidence="9">DSM 109919</strain>
    </source>
</reference>
<dbReference type="Pfam" id="PF00589">
    <property type="entry name" value="Phage_integrase"/>
    <property type="match status" value="1"/>
</dbReference>
<evidence type="ECO:0000256" key="5">
    <source>
        <dbReference type="PROSITE-ProRule" id="PRU01248"/>
    </source>
</evidence>
<dbReference type="InterPro" id="IPR050090">
    <property type="entry name" value="Tyrosine_recombinase_XerCD"/>
</dbReference>
<keyword evidence="4" id="KW-0233">DNA recombination</keyword>
<proteinExistence type="inferred from homology"/>
<dbReference type="Gene3D" id="1.10.150.130">
    <property type="match status" value="1"/>
</dbReference>
<evidence type="ECO:0000313" key="9">
    <source>
        <dbReference type="EMBL" id="XBH08751.1"/>
    </source>
</evidence>
<dbReference type="PANTHER" id="PTHR30349">
    <property type="entry name" value="PHAGE INTEGRASE-RELATED"/>
    <property type="match status" value="1"/>
</dbReference>
<gene>
    <name evidence="9" type="ORF">P4G45_09600</name>
</gene>
<dbReference type="PANTHER" id="PTHR30349:SF41">
    <property type="entry name" value="INTEGRASE_RECOMBINASE PROTEIN MJ0367-RELATED"/>
    <property type="match status" value="1"/>
</dbReference>
<feature type="compositionally biased region" description="Polar residues" evidence="6">
    <location>
        <begin position="409"/>
        <end position="419"/>
    </location>
</feature>
<keyword evidence="3 5" id="KW-0238">DNA-binding</keyword>
<feature type="compositionally biased region" description="Polar residues" evidence="6">
    <location>
        <begin position="375"/>
        <end position="388"/>
    </location>
</feature>
<feature type="domain" description="Core-binding (CB)" evidence="8">
    <location>
        <begin position="71"/>
        <end position="152"/>
    </location>
</feature>
<sequence>MSRFQQGSILKLKRKSGPDVWVFRWYDESSGTRTYKKRTLGTVAEMPQKRDAEKAVASFRANINTGVRVPETVSDLIAHYLKHELTADKKAYATIEATTIYLARHVGPKWGAKHLSDVRTVEVEEWLHTLDYAPATKSKIRNIMSALFNHAIRHEWINRNPISKVRASAKRLREPDVLTPGEFAALIEQLPLREKTMVMLAGSTGLRRSELVALTWGNIDPFLVQINVVRSCVRNHFGDTKTEASRKPVPLHASVIEYLDEWRRVSPYNSDGDFLFPSVRLEGKKPITPDMVLKKVIRPALVRAGITDKVIGWHSFRHSLATNLRAAGVDLKTAQELLRHANSRITLDVYTRAISANKRDANNKVMEMVLEAGKGQNSAPSPAPSRQGTPLLPGSKKGAEIIQHPSAPSRASNTFVTVP</sequence>
<dbReference type="PROSITE" id="PS51900">
    <property type="entry name" value="CB"/>
    <property type="match status" value="1"/>
</dbReference>
<dbReference type="KEGG" id="epl:P4G45_09600"/>
<evidence type="ECO:0000256" key="2">
    <source>
        <dbReference type="ARBA" id="ARBA00022908"/>
    </source>
</evidence>
<feature type="region of interest" description="Disordered" evidence="6">
    <location>
        <begin position="373"/>
        <end position="419"/>
    </location>
</feature>
<evidence type="ECO:0000259" key="8">
    <source>
        <dbReference type="PROSITE" id="PS51900"/>
    </source>
</evidence>
<dbReference type="AlphaFoldDB" id="A0AAU7CU79"/>
<organism evidence="9">
    <name type="scientific">Edaphobacter paludis</name>
    <dbReference type="NCBI Taxonomy" id="3035702"/>
    <lineage>
        <taxon>Bacteria</taxon>
        <taxon>Pseudomonadati</taxon>
        <taxon>Acidobacteriota</taxon>
        <taxon>Terriglobia</taxon>
        <taxon>Terriglobales</taxon>
        <taxon>Acidobacteriaceae</taxon>
        <taxon>Edaphobacter</taxon>
    </lineage>
</organism>